<comment type="caution">
    <text evidence="4">The sequence shown here is derived from an EMBL/GenBank/DDBJ whole genome shotgun (WGS) entry which is preliminary data.</text>
</comment>
<evidence type="ECO:0000313" key="5">
    <source>
        <dbReference type="Proteomes" id="UP000218542"/>
    </source>
</evidence>
<dbReference type="Pfam" id="PF03109">
    <property type="entry name" value="ABC1"/>
    <property type="match status" value="1"/>
</dbReference>
<dbReference type="CDD" id="cd05121">
    <property type="entry name" value="ABC1_ADCK3-like"/>
    <property type="match status" value="1"/>
</dbReference>
<organism evidence="4 5">
    <name type="scientific">Candidatus Scalindua japonica</name>
    <dbReference type="NCBI Taxonomy" id="1284222"/>
    <lineage>
        <taxon>Bacteria</taxon>
        <taxon>Pseudomonadati</taxon>
        <taxon>Planctomycetota</taxon>
        <taxon>Candidatus Brocadiia</taxon>
        <taxon>Candidatus Brocadiales</taxon>
        <taxon>Candidatus Scalinduaceae</taxon>
        <taxon>Candidatus Scalindua</taxon>
    </lineage>
</organism>
<dbReference type="InterPro" id="IPR050154">
    <property type="entry name" value="UbiB_kinase"/>
</dbReference>
<gene>
    <name evidence="4" type="ORF">SCALIN_C01_0095</name>
</gene>
<dbReference type="Proteomes" id="UP000218542">
    <property type="component" value="Unassembled WGS sequence"/>
</dbReference>
<dbReference type="AlphaFoldDB" id="A0A286TTH8"/>
<dbReference type="SUPFAM" id="SSF56112">
    <property type="entry name" value="Protein kinase-like (PK-like)"/>
    <property type="match status" value="1"/>
</dbReference>
<name>A0A286TTH8_9BACT</name>
<keyword evidence="2" id="KW-0812">Transmembrane</keyword>
<keyword evidence="2" id="KW-1133">Transmembrane helix</keyword>
<keyword evidence="2" id="KW-0472">Membrane</keyword>
<evidence type="ECO:0000256" key="2">
    <source>
        <dbReference type="SAM" id="Phobius"/>
    </source>
</evidence>
<feature type="transmembrane region" description="Helical" evidence="2">
    <location>
        <begin position="504"/>
        <end position="522"/>
    </location>
</feature>
<evidence type="ECO:0000256" key="1">
    <source>
        <dbReference type="ARBA" id="ARBA00009670"/>
    </source>
</evidence>
<dbReference type="OrthoDB" id="9795390at2"/>
<reference evidence="5" key="1">
    <citation type="journal article" date="2017" name="Environ. Microbiol. Rep.">
        <title>Genetic Diversity of Marine Anaerobic Ammonium-Oxidizing Bacteria as Revealed by Genomic and Proteomic Analyses of 'Candidatus Scalindua japonica'.</title>
        <authorList>
            <person name="Oshiki M."/>
            <person name="Mizuto K."/>
            <person name="Kimura Z."/>
            <person name="Kindaichi T."/>
            <person name="Satoh H."/>
            <person name="Okabe S."/>
        </authorList>
    </citation>
    <scope>NUCLEOTIDE SEQUENCE [LARGE SCALE GENOMIC DNA]</scope>
    <source>
        <strain evidence="5">husup-a2</strain>
    </source>
</reference>
<feature type="transmembrane region" description="Helical" evidence="2">
    <location>
        <begin position="528"/>
        <end position="553"/>
    </location>
</feature>
<feature type="domain" description="ABC1 atypical kinase-like" evidence="3">
    <location>
        <begin position="98"/>
        <end position="342"/>
    </location>
</feature>
<comment type="similarity">
    <text evidence="1">Belongs to the protein kinase superfamily. ADCK protein kinase family.</text>
</comment>
<dbReference type="PANTHER" id="PTHR10566:SF113">
    <property type="entry name" value="PROTEIN ACTIVITY OF BC1 COMPLEX KINASE 7, CHLOROPLASTIC"/>
    <property type="match status" value="1"/>
</dbReference>
<dbReference type="PANTHER" id="PTHR10566">
    <property type="entry name" value="CHAPERONE-ACTIVITY OF BC1 COMPLEX CABC1 -RELATED"/>
    <property type="match status" value="1"/>
</dbReference>
<evidence type="ECO:0000259" key="3">
    <source>
        <dbReference type="Pfam" id="PF03109"/>
    </source>
</evidence>
<sequence>MILNIPRQIRKINRLRTIATILVKYQVISISKSISVISPVTLVSRLLDSSNRITKQEDFAVLIRRIFEELGTTFIKFGQWLSVRPDFVSPEILKELEKLQDRLPEVPFKTIKQTIEQETGKSINEIFSQFSQQPISSASIAQVHCGVLKTGEIVAVKVQRPELKKLISVDIDILKTMARWAVRKTPHLALHRFDELLSSFKNTLMEELDFIHESKRQDRMERVLSKMPWVHIPKIYWEYTTKHLIVMQYIEGVKLTQKEYIQNYKGDRNLLGERLNDCVFRSIFEYGFFQSDPHPGNVLIMEESEFAIVDFGMTESLDKVTVNALLKWYYAAIYRDIDMFAETFLKMGTPLAPIDEIEFRNDCIDFIDEIHYQPSSNDISVGNLLEIINHIQYQHKITLPTSFVLLFRTICFWDGTFRYVGVDFDWRKDWGPKLKKLIQSQFLSESVVQDMQKSLLDYKQLISKYPANFQDIVDKIKEGKLKVEIEETSLIKQLTGIQKGLNKLAVSIFVSTIIFGLFYLGRGQGNEFLLQIITSGKELWWIFLLIILMFFYLRKK</sequence>
<evidence type="ECO:0000313" key="4">
    <source>
        <dbReference type="EMBL" id="GAX59164.1"/>
    </source>
</evidence>
<dbReference type="EMBL" id="BAOS01000001">
    <property type="protein sequence ID" value="GAX59164.1"/>
    <property type="molecule type" value="Genomic_DNA"/>
</dbReference>
<dbReference type="RefSeq" id="WP_096892301.1">
    <property type="nucleotide sequence ID" value="NZ_BAOS01000001.1"/>
</dbReference>
<dbReference type="InterPro" id="IPR004147">
    <property type="entry name" value="ABC1_dom"/>
</dbReference>
<proteinExistence type="inferred from homology"/>
<keyword evidence="5" id="KW-1185">Reference proteome</keyword>
<protein>
    <submittedName>
        <fullName evidence="4">2-polyprenylphenol 6-hydroxylase</fullName>
    </submittedName>
</protein>
<accession>A0A286TTH8</accession>
<dbReference type="InterPro" id="IPR011009">
    <property type="entry name" value="Kinase-like_dom_sf"/>
</dbReference>